<organism evidence="3 4">
    <name type="scientific">Enterococcus florum</name>
    <dbReference type="NCBI Taxonomy" id="2480627"/>
    <lineage>
        <taxon>Bacteria</taxon>
        <taxon>Bacillati</taxon>
        <taxon>Bacillota</taxon>
        <taxon>Bacilli</taxon>
        <taxon>Lactobacillales</taxon>
        <taxon>Enterococcaceae</taxon>
        <taxon>Enterococcus</taxon>
    </lineage>
</organism>
<proteinExistence type="predicted"/>
<dbReference type="InterPro" id="IPR049349">
    <property type="entry name" value="DUF2264_N"/>
</dbReference>
<accession>A0A4P5PGB5</accession>
<dbReference type="PIRSF" id="PIRSF014753">
    <property type="entry name" value="UCP014753"/>
    <property type="match status" value="1"/>
</dbReference>
<dbReference type="EMBL" id="BJCC01000022">
    <property type="protein sequence ID" value="GCF94692.1"/>
    <property type="molecule type" value="Genomic_DNA"/>
</dbReference>
<sequence length="591" mass="67590">MTFSRKAVLDYLLDLLPEDDEYLAQSGSAYLIEIRQLESILRPLWGILPACSGSLKELKSFDAIMKFQECVENKQLPTISTANRQIAVEAGVLGYAIGQFGEAFLRLFSQAGQAYLIQWLNQLNQIEFPAGNWYFFLILINGALKEQGLPYSEERLAFAKAGIESFYLGDGWYSDGKNQQRDYYVAFAFHFYGLLYSRFSRDGQGQVYVERAVLFANEFKHWFDPVGRSLPYGRSLTYRFAHISFWSVLVVSGVYQKSNLSLAEIKGIIGRNLRFWQKCPIQLPKEKNLSIGYAYNQLMLSEDYNAPASPMWAFKAFVLLELPDDAPFWTLDEAALPIQAHSVQAHAGFHITQNKEQTIALSNLQYCSNQKLYHQSEKYTKFAYSSYFGFNLTRDNQNIESFAVDSTLAFSLKGHNQYQTRQRIFASKIFPTYSWSSWTVWEELKVQSYLVPMDGHSHVRIHMIDTPYPVEVFEGGFPLVDWNPKYNQPTFTSTSSCLENRFGFSLIKDIKGNRQADIVSQGPNTNIYSSEKNGIPVLKIERSKGKVTFAALVAGGPKKAALPKLQFFETTADFQILTNNQEYIIKKEQWI</sequence>
<gene>
    <name evidence="3" type="ORF">NRIC_25830</name>
</gene>
<dbReference type="InterPro" id="IPR016624">
    <property type="entry name" value="UCP014753"/>
</dbReference>
<evidence type="ECO:0008006" key="5">
    <source>
        <dbReference type="Google" id="ProtNLM"/>
    </source>
</evidence>
<keyword evidence="4" id="KW-1185">Reference proteome</keyword>
<dbReference type="Pfam" id="PF20938">
    <property type="entry name" value="DUF2264_C"/>
    <property type="match status" value="1"/>
</dbReference>
<protein>
    <recommendedName>
        <fullName evidence="5">DUF2264 domain-containing protein</fullName>
    </recommendedName>
</protein>
<dbReference type="RefSeq" id="WP_146623107.1">
    <property type="nucleotide sequence ID" value="NZ_BJCC01000022.1"/>
</dbReference>
<dbReference type="PANTHER" id="PTHR35339">
    <property type="entry name" value="LINALOOL DEHYDRATASE_ISOMERASE DOMAIN-CONTAINING PROTEIN"/>
    <property type="match status" value="1"/>
</dbReference>
<evidence type="ECO:0000259" key="1">
    <source>
        <dbReference type="Pfam" id="PF10022"/>
    </source>
</evidence>
<evidence type="ECO:0000313" key="3">
    <source>
        <dbReference type="EMBL" id="GCF94692.1"/>
    </source>
</evidence>
<dbReference type="InterPro" id="IPR049237">
    <property type="entry name" value="DUF2264_C"/>
</dbReference>
<dbReference type="OrthoDB" id="9813465at2"/>
<dbReference type="AlphaFoldDB" id="A0A4P5PGB5"/>
<evidence type="ECO:0000313" key="4">
    <source>
        <dbReference type="Proteomes" id="UP000290567"/>
    </source>
</evidence>
<comment type="caution">
    <text evidence="3">The sequence shown here is derived from an EMBL/GenBank/DDBJ whole genome shotgun (WGS) entry which is preliminary data.</text>
</comment>
<feature type="domain" description="DUF2264" evidence="2">
    <location>
        <begin position="348"/>
        <end position="562"/>
    </location>
</feature>
<dbReference type="Pfam" id="PF10022">
    <property type="entry name" value="DUF2264"/>
    <property type="match status" value="1"/>
</dbReference>
<feature type="domain" description="DUF2264" evidence="1">
    <location>
        <begin position="25"/>
        <end position="334"/>
    </location>
</feature>
<dbReference type="Proteomes" id="UP000290567">
    <property type="component" value="Unassembled WGS sequence"/>
</dbReference>
<dbReference type="PANTHER" id="PTHR35339:SF4">
    <property type="entry name" value="LINALOOL DEHYDRATASE_ISOMERASE DOMAIN-CONTAINING PROTEIN"/>
    <property type="match status" value="1"/>
</dbReference>
<evidence type="ECO:0000259" key="2">
    <source>
        <dbReference type="Pfam" id="PF20938"/>
    </source>
</evidence>
<reference evidence="4" key="1">
    <citation type="submission" date="2019-02" db="EMBL/GenBank/DDBJ databases">
        <title>Draft genome sequence of Enterococcus sp. Gos25-1.</title>
        <authorList>
            <person name="Tanaka N."/>
            <person name="Shiwa Y."/>
            <person name="Fujita N."/>
        </authorList>
    </citation>
    <scope>NUCLEOTIDE SEQUENCE [LARGE SCALE GENOMIC DNA]</scope>
    <source>
        <strain evidence="4">Gos25-1</strain>
    </source>
</reference>
<name>A0A4P5PGB5_9ENTE</name>